<reference evidence="1" key="1">
    <citation type="journal article" date="2014" name="Front. Microbiol.">
        <title>High frequency of phylogenetically diverse reductive dehalogenase-homologous genes in deep subseafloor sedimentary metagenomes.</title>
        <authorList>
            <person name="Kawai M."/>
            <person name="Futagami T."/>
            <person name="Toyoda A."/>
            <person name="Takaki Y."/>
            <person name="Nishi S."/>
            <person name="Hori S."/>
            <person name="Arai W."/>
            <person name="Tsubouchi T."/>
            <person name="Morono Y."/>
            <person name="Uchiyama I."/>
            <person name="Ito T."/>
            <person name="Fujiyama A."/>
            <person name="Inagaki F."/>
            <person name="Takami H."/>
        </authorList>
    </citation>
    <scope>NUCLEOTIDE SEQUENCE</scope>
    <source>
        <strain evidence="1">Expedition CK06-06</strain>
    </source>
</reference>
<dbReference type="EMBL" id="BART01008507">
    <property type="protein sequence ID" value="GAG54655.1"/>
    <property type="molecule type" value="Genomic_DNA"/>
</dbReference>
<accession>X0YFL1</accession>
<evidence type="ECO:0000313" key="1">
    <source>
        <dbReference type="EMBL" id="GAG54655.1"/>
    </source>
</evidence>
<organism evidence="1">
    <name type="scientific">marine sediment metagenome</name>
    <dbReference type="NCBI Taxonomy" id="412755"/>
    <lineage>
        <taxon>unclassified sequences</taxon>
        <taxon>metagenomes</taxon>
        <taxon>ecological metagenomes</taxon>
    </lineage>
</organism>
<comment type="caution">
    <text evidence="1">The sequence shown here is derived from an EMBL/GenBank/DDBJ whole genome shotgun (WGS) entry which is preliminary data.</text>
</comment>
<name>X0YFL1_9ZZZZ</name>
<dbReference type="SUPFAM" id="SSF110849">
    <property type="entry name" value="ParB/Sulfiredoxin"/>
    <property type="match status" value="1"/>
</dbReference>
<evidence type="ECO:0008006" key="2">
    <source>
        <dbReference type="Google" id="ProtNLM"/>
    </source>
</evidence>
<gene>
    <name evidence="1" type="ORF">S01H4_19118</name>
</gene>
<dbReference type="InterPro" id="IPR036086">
    <property type="entry name" value="ParB/Sulfiredoxin_sf"/>
</dbReference>
<protein>
    <recommendedName>
        <fullName evidence="2">ParB/Sulfiredoxin domain-containing protein</fullName>
    </recommendedName>
</protein>
<proteinExistence type="predicted"/>
<sequence>MATYTIQEIEVDKLLLDVRNPRHDILEKQNETLAEIMLNQRGKLLKLARDIVDFGINPSDLTIVIPIKDDSGKFIVLEGNRRLAAIQLLCDPTLAALGYDTKNTNAFKLHSERYKKSPIDKLRCVVFSQRDDANHWIELRHTGENEFERKNMQRK</sequence>
<dbReference type="AlphaFoldDB" id="X0YFL1"/>